<reference evidence="4 5" key="1">
    <citation type="journal article" date="2006" name="Nature">
        <title>Global trends of whole-genome duplications revealed by the ciliate Paramecium tetraurelia.</title>
        <authorList>
            <consortium name="Genoscope"/>
            <person name="Aury J.-M."/>
            <person name="Jaillon O."/>
            <person name="Duret L."/>
            <person name="Noel B."/>
            <person name="Jubin C."/>
            <person name="Porcel B.M."/>
            <person name="Segurens B."/>
            <person name="Daubin V."/>
            <person name="Anthouard V."/>
            <person name="Aiach N."/>
            <person name="Arnaiz O."/>
            <person name="Billaut A."/>
            <person name="Beisson J."/>
            <person name="Blanc I."/>
            <person name="Bouhouche K."/>
            <person name="Camara F."/>
            <person name="Duharcourt S."/>
            <person name="Guigo R."/>
            <person name="Gogendeau D."/>
            <person name="Katinka M."/>
            <person name="Keller A.-M."/>
            <person name="Kissmehl R."/>
            <person name="Klotz C."/>
            <person name="Koll F."/>
            <person name="Le Moue A."/>
            <person name="Lepere C."/>
            <person name="Malinsky S."/>
            <person name="Nowacki M."/>
            <person name="Nowak J.K."/>
            <person name="Plattner H."/>
            <person name="Poulain J."/>
            <person name="Ruiz F."/>
            <person name="Serrano V."/>
            <person name="Zagulski M."/>
            <person name="Dessen P."/>
            <person name="Betermier M."/>
            <person name="Weissenbach J."/>
            <person name="Scarpelli C."/>
            <person name="Schachter V."/>
            <person name="Sperling L."/>
            <person name="Meyer E."/>
            <person name="Cohen J."/>
            <person name="Wincker P."/>
        </authorList>
    </citation>
    <scope>NUCLEOTIDE SEQUENCE [LARGE SCALE GENOMIC DNA]</scope>
    <source>
        <strain evidence="4 5">Stock d4-2</strain>
    </source>
</reference>
<evidence type="ECO:0000256" key="2">
    <source>
        <dbReference type="ARBA" id="ARBA00022737"/>
    </source>
</evidence>
<dbReference type="RefSeq" id="XP_001444153.1">
    <property type="nucleotide sequence ID" value="XM_001444116.1"/>
</dbReference>
<dbReference type="Proteomes" id="UP000000600">
    <property type="component" value="Unassembled WGS sequence"/>
</dbReference>
<dbReference type="AlphaFoldDB" id="A0D139"/>
<dbReference type="OrthoDB" id="28293at2759"/>
<proteinExistence type="predicted"/>
<sequence length="97" mass="11012">MSNFLRRLVCHPICGDGIIQGQEQCDNLINLVKNANIHVLNIVKFVNLEFAYNVQMDLQLIPILIGTLKPYSVEQCELTFNGVQDSCQDFKFISIPN</sequence>
<dbReference type="KEGG" id="ptm:GSPATT00039171001"/>
<dbReference type="EMBL" id="CT868249">
    <property type="protein sequence ID" value="CAK76756.1"/>
    <property type="molecule type" value="Genomic_DNA"/>
</dbReference>
<name>A0D139_PARTE</name>
<dbReference type="GeneID" id="5029940"/>
<evidence type="ECO:0000256" key="3">
    <source>
        <dbReference type="ARBA" id="ARBA00023157"/>
    </source>
</evidence>
<dbReference type="HOGENOM" id="CLU_2351168_0_0_1"/>
<evidence type="ECO:0000313" key="5">
    <source>
        <dbReference type="Proteomes" id="UP000000600"/>
    </source>
</evidence>
<evidence type="ECO:0000256" key="1">
    <source>
        <dbReference type="ARBA" id="ARBA00022729"/>
    </source>
</evidence>
<keyword evidence="3" id="KW-1015">Disulfide bond</keyword>
<dbReference type="InterPro" id="IPR011936">
    <property type="entry name" value="Myxo_disulph_rpt"/>
</dbReference>
<organism evidence="4 5">
    <name type="scientific">Paramecium tetraurelia</name>
    <dbReference type="NCBI Taxonomy" id="5888"/>
    <lineage>
        <taxon>Eukaryota</taxon>
        <taxon>Sar</taxon>
        <taxon>Alveolata</taxon>
        <taxon>Ciliophora</taxon>
        <taxon>Intramacronucleata</taxon>
        <taxon>Oligohymenophorea</taxon>
        <taxon>Peniculida</taxon>
        <taxon>Parameciidae</taxon>
        <taxon>Paramecium</taxon>
    </lineage>
</organism>
<gene>
    <name evidence="4" type="ORF">GSPATT00039171001</name>
</gene>
<keyword evidence="5" id="KW-1185">Reference proteome</keyword>
<keyword evidence="1" id="KW-0732">Signal</keyword>
<dbReference type="Pfam" id="PF13948">
    <property type="entry name" value="DUF4215"/>
    <property type="match status" value="1"/>
</dbReference>
<evidence type="ECO:0000313" key="4">
    <source>
        <dbReference type="EMBL" id="CAK76756.1"/>
    </source>
</evidence>
<dbReference type="InParanoid" id="A0D139"/>
<protein>
    <submittedName>
        <fullName evidence="4">Uncharacterized protein</fullName>
    </submittedName>
</protein>
<keyword evidence="2" id="KW-0677">Repeat</keyword>
<accession>A0D139</accession>